<evidence type="ECO:0000256" key="11">
    <source>
        <dbReference type="ARBA" id="ARBA00040752"/>
    </source>
</evidence>
<reference evidence="14 15" key="1">
    <citation type="submission" date="2016-03" db="EMBL/GenBank/DDBJ databases">
        <title>Comparison of Bacillus endophyticus and B. anthracis characteristics using whole genome sequence analysis and microbiological techniques.</title>
        <authorList>
            <person name="Lekota K.E."/>
            <person name="Mafofo J."/>
            <person name="Rees J."/>
            <person name="Muchadeyi F.C."/>
            <person name="Madoroba E."/>
            <person name="Van Heerden H."/>
        </authorList>
    </citation>
    <scope>NUCLEOTIDE SEQUENCE [LARGE SCALE GENOMIC DNA]</scope>
    <source>
        <strain evidence="14 15">3631_10C</strain>
    </source>
</reference>
<evidence type="ECO:0000256" key="6">
    <source>
        <dbReference type="ARBA" id="ARBA00022989"/>
    </source>
</evidence>
<dbReference type="Gene3D" id="3.40.630.190">
    <property type="entry name" value="LCP protein"/>
    <property type="match status" value="1"/>
</dbReference>
<feature type="transmembrane region" description="Helical" evidence="12">
    <location>
        <begin position="27"/>
        <end position="48"/>
    </location>
</feature>
<keyword evidence="5" id="KW-0735">Signal-anchor</keyword>
<evidence type="ECO:0000313" key="15">
    <source>
        <dbReference type="Proteomes" id="UP000250174"/>
    </source>
</evidence>
<evidence type="ECO:0000259" key="13">
    <source>
        <dbReference type="Pfam" id="PF03816"/>
    </source>
</evidence>
<gene>
    <name evidence="14" type="ORF">A3864_01660</name>
</gene>
<keyword evidence="9" id="KW-0804">Transcription</keyword>
<keyword evidence="6 12" id="KW-1133">Transmembrane helix</keyword>
<dbReference type="PANTHER" id="PTHR33392">
    <property type="entry name" value="POLYISOPRENYL-TEICHOIC ACID--PEPTIDOGLYCAN TEICHOIC ACID TRANSFERASE TAGU"/>
    <property type="match status" value="1"/>
</dbReference>
<evidence type="ECO:0000256" key="9">
    <source>
        <dbReference type="ARBA" id="ARBA00023163"/>
    </source>
</evidence>
<evidence type="ECO:0000256" key="8">
    <source>
        <dbReference type="ARBA" id="ARBA00023136"/>
    </source>
</evidence>
<comment type="function">
    <text evidence="10">Involved in SarA attenuation. Affects resistance to oxacillin and teicoplanin, as well as the synthesis of virulence factors.</text>
</comment>
<dbReference type="EMBL" id="LVYK01000001">
    <property type="protein sequence ID" value="RAS82332.1"/>
    <property type="molecule type" value="Genomic_DNA"/>
</dbReference>
<dbReference type="NCBIfam" id="TIGR00350">
    <property type="entry name" value="lytR_cpsA_psr"/>
    <property type="match status" value="1"/>
</dbReference>
<evidence type="ECO:0000256" key="3">
    <source>
        <dbReference type="ARBA" id="ARBA00022475"/>
    </source>
</evidence>
<feature type="domain" description="Cell envelope-related transcriptional attenuator" evidence="13">
    <location>
        <begin position="98"/>
        <end position="242"/>
    </location>
</feature>
<keyword evidence="4 12" id="KW-0812">Transmembrane</keyword>
<proteinExistence type="inferred from homology"/>
<evidence type="ECO:0000256" key="1">
    <source>
        <dbReference type="ARBA" id="ARBA00004401"/>
    </source>
</evidence>
<keyword evidence="7" id="KW-0805">Transcription regulation</keyword>
<organism evidence="14 15">
    <name type="scientific">Priestia endophytica</name>
    <dbReference type="NCBI Taxonomy" id="135735"/>
    <lineage>
        <taxon>Bacteria</taxon>
        <taxon>Bacillati</taxon>
        <taxon>Bacillota</taxon>
        <taxon>Bacilli</taxon>
        <taxon>Bacillales</taxon>
        <taxon>Bacillaceae</taxon>
        <taxon>Priestia</taxon>
    </lineage>
</organism>
<dbReference type="GO" id="GO:0005886">
    <property type="term" value="C:plasma membrane"/>
    <property type="evidence" value="ECO:0007669"/>
    <property type="project" value="UniProtKB-SubCell"/>
</dbReference>
<dbReference type="InterPro" id="IPR050922">
    <property type="entry name" value="LytR/CpsA/Psr_CW_biosynth"/>
</dbReference>
<dbReference type="AlphaFoldDB" id="A0AAX1QGF7"/>
<evidence type="ECO:0000256" key="2">
    <source>
        <dbReference type="ARBA" id="ARBA00006068"/>
    </source>
</evidence>
<name>A0AAX1QGF7_9BACI</name>
<comment type="caution">
    <text evidence="14">The sequence shown here is derived from an EMBL/GenBank/DDBJ whole genome shotgun (WGS) entry which is preliminary data.</text>
</comment>
<dbReference type="Proteomes" id="UP000250174">
    <property type="component" value="Unassembled WGS sequence"/>
</dbReference>
<sequence length="323" mass="36136">MIEKVVKSTLERTERTRNRKRRRRPRWGRIILALILLVVVAGGIYSFIQYKIGLSEAQDGSFAKDGELYDDFNGSLPNDGKMNVLLLGSDSRGEDHARTDSILIAHYDQNTKQPKIVSLMRDMYVDVPGHGKQKLNSAFAFGGPELLRKTIEENFGVDINYYAVVDFQGFPKVVDAIAPDGITVTVEEEMSSGIGMTLHEGKQTLHGDKLLGYVRFRHDSLSDFGRVQRQQEVLTKLKKEAASIGSVFKLPKLLGLTDPYVDTNIDQKTLLLLGKDFATGSTKEVKTLRLPLDGTFENAREDVGSVLSIDKEENKKALQEFLD</sequence>
<dbReference type="GO" id="GO:0071555">
    <property type="term" value="P:cell wall organization"/>
    <property type="evidence" value="ECO:0007669"/>
    <property type="project" value="UniProtKB-KW"/>
</dbReference>
<evidence type="ECO:0000313" key="14">
    <source>
        <dbReference type="EMBL" id="RAS82332.1"/>
    </source>
</evidence>
<comment type="subcellular location">
    <subcellularLocation>
        <location evidence="1">Cell membrane</location>
        <topology evidence="1">Single-pass type II membrane protein</topology>
    </subcellularLocation>
</comment>
<dbReference type="PANTHER" id="PTHR33392:SF8">
    <property type="entry name" value="REGULATORY PROTEIN MSRR"/>
    <property type="match status" value="1"/>
</dbReference>
<evidence type="ECO:0000256" key="7">
    <source>
        <dbReference type="ARBA" id="ARBA00023015"/>
    </source>
</evidence>
<evidence type="ECO:0000256" key="4">
    <source>
        <dbReference type="ARBA" id="ARBA00022692"/>
    </source>
</evidence>
<keyword evidence="8 12" id="KW-0472">Membrane</keyword>
<accession>A0AAX1QGF7</accession>
<comment type="similarity">
    <text evidence="2">Belongs to the LytR/CpsA/Psr (LCP) family.</text>
</comment>
<protein>
    <recommendedName>
        <fullName evidence="11">Regulatory protein MsrR</fullName>
    </recommendedName>
</protein>
<dbReference type="InterPro" id="IPR004474">
    <property type="entry name" value="LytR_CpsA_psr"/>
</dbReference>
<keyword evidence="3" id="KW-1003">Cell membrane</keyword>
<dbReference type="RefSeq" id="WP_111925572.1">
    <property type="nucleotide sequence ID" value="NZ_LVYK01000001.1"/>
</dbReference>
<dbReference type="Pfam" id="PF03816">
    <property type="entry name" value="LytR_cpsA_psr"/>
    <property type="match status" value="1"/>
</dbReference>
<evidence type="ECO:0000256" key="10">
    <source>
        <dbReference type="ARBA" id="ARBA00037178"/>
    </source>
</evidence>
<evidence type="ECO:0000256" key="5">
    <source>
        <dbReference type="ARBA" id="ARBA00022968"/>
    </source>
</evidence>
<evidence type="ECO:0000256" key="12">
    <source>
        <dbReference type="SAM" id="Phobius"/>
    </source>
</evidence>